<comment type="pathway">
    <text evidence="2">Energy metabolism; oxidative phosphorylation.</text>
</comment>
<evidence type="ECO:0000256" key="6">
    <source>
        <dbReference type="ARBA" id="ARBA00022946"/>
    </source>
</evidence>
<keyword evidence="8" id="KW-0496">Mitochondrion</keyword>
<dbReference type="InterPro" id="IPR036548">
    <property type="entry name" value="Cyt_c_oxidase_su8_sf"/>
</dbReference>
<evidence type="ECO:0000256" key="10">
    <source>
        <dbReference type="SAM" id="Phobius"/>
    </source>
</evidence>
<comment type="subcellular location">
    <subcellularLocation>
        <location evidence="1">Mitochondrion inner membrane</location>
        <topology evidence="1">Single-pass membrane protein</topology>
    </subcellularLocation>
</comment>
<keyword evidence="5" id="KW-0999">Mitochondrion inner membrane</keyword>
<accession>A0A6P3VRH7</accession>
<dbReference type="GO" id="GO:0005743">
    <property type="term" value="C:mitochondrial inner membrane"/>
    <property type="evidence" value="ECO:0007669"/>
    <property type="project" value="UniProtKB-SubCell"/>
</dbReference>
<dbReference type="FunFam" id="4.10.81.10:FF:000001">
    <property type="entry name" value="Cytochrome c oxidase subunit 8B, mitochondrial"/>
    <property type="match status" value="1"/>
</dbReference>
<evidence type="ECO:0000313" key="12">
    <source>
        <dbReference type="RefSeq" id="XP_012679345.1"/>
    </source>
</evidence>
<dbReference type="GeneID" id="105897046"/>
<dbReference type="OrthoDB" id="8931496at2759"/>
<evidence type="ECO:0000256" key="7">
    <source>
        <dbReference type="ARBA" id="ARBA00022989"/>
    </source>
</evidence>
<evidence type="ECO:0000256" key="9">
    <source>
        <dbReference type="ARBA" id="ARBA00023136"/>
    </source>
</evidence>
<reference evidence="12" key="1">
    <citation type="submission" date="2025-08" db="UniProtKB">
        <authorList>
            <consortium name="RefSeq"/>
        </authorList>
    </citation>
    <scope>IDENTIFICATION</scope>
</reference>
<keyword evidence="11" id="KW-1185">Reference proteome</keyword>
<dbReference type="PANTHER" id="PTHR16717">
    <property type="entry name" value="CYTOCHROME C OXIDASE POLYPEPTIDE VIII"/>
    <property type="match status" value="1"/>
</dbReference>
<dbReference type="Gene3D" id="4.10.81.10">
    <property type="entry name" value="Cytochrome c oxidase, subunit 8"/>
    <property type="match status" value="1"/>
</dbReference>
<dbReference type="InterPro" id="IPR003205">
    <property type="entry name" value="Cyt_c_oxidase_su8"/>
</dbReference>
<keyword evidence="7 10" id="KW-1133">Transmembrane helix</keyword>
<keyword evidence="6" id="KW-0809">Transit peptide</keyword>
<sequence>MMALLRGATQPLALGRAKGILQEQRSSIYSKPPKNKIGAGQSFFIMSVFAVAMLVPAGWIMHHLPEYRKRSRPPP</sequence>
<dbReference type="Proteomes" id="UP000515152">
    <property type="component" value="Chromosome 15"/>
</dbReference>
<dbReference type="PANTHER" id="PTHR16717:SF7">
    <property type="entry name" value="CYTOCHROME C OXIDASE SUBUNIT 8A, MITOCHONDRIAL-LIKE"/>
    <property type="match status" value="1"/>
</dbReference>
<evidence type="ECO:0000256" key="5">
    <source>
        <dbReference type="ARBA" id="ARBA00022792"/>
    </source>
</evidence>
<dbReference type="SUPFAM" id="SSF81431">
    <property type="entry name" value="Mitochondrial cytochrome c oxidase subunit VIIIb (aka IX)"/>
    <property type="match status" value="1"/>
</dbReference>
<evidence type="ECO:0000256" key="4">
    <source>
        <dbReference type="ARBA" id="ARBA00022692"/>
    </source>
</evidence>
<feature type="transmembrane region" description="Helical" evidence="10">
    <location>
        <begin position="43"/>
        <end position="62"/>
    </location>
</feature>
<dbReference type="UniPathway" id="UPA00705"/>
<protein>
    <submittedName>
        <fullName evidence="12">COX8 domain-containing protein</fullName>
    </submittedName>
</protein>
<dbReference type="GO" id="GO:0006123">
    <property type="term" value="P:mitochondrial electron transport, cytochrome c to oxygen"/>
    <property type="evidence" value="ECO:0007669"/>
    <property type="project" value="InterPro"/>
</dbReference>
<evidence type="ECO:0000256" key="2">
    <source>
        <dbReference type="ARBA" id="ARBA00004673"/>
    </source>
</evidence>
<gene>
    <name evidence="12" type="primary">si:dkey-85n7.8</name>
</gene>
<dbReference type="CDD" id="cd00930">
    <property type="entry name" value="Cyt_c_Oxidase_VIII"/>
    <property type="match status" value="1"/>
</dbReference>
<dbReference type="GO" id="GO:0045277">
    <property type="term" value="C:respiratory chain complex IV"/>
    <property type="evidence" value="ECO:0007669"/>
    <property type="project" value="InterPro"/>
</dbReference>
<proteinExistence type="inferred from homology"/>
<name>A0A6P3VRH7_CLUHA</name>
<keyword evidence="9 10" id="KW-0472">Membrane</keyword>
<evidence type="ECO:0000256" key="1">
    <source>
        <dbReference type="ARBA" id="ARBA00004434"/>
    </source>
</evidence>
<evidence type="ECO:0000256" key="3">
    <source>
        <dbReference type="ARBA" id="ARBA00010117"/>
    </source>
</evidence>
<dbReference type="KEGG" id="char:105897046"/>
<evidence type="ECO:0000313" key="11">
    <source>
        <dbReference type="Proteomes" id="UP000515152"/>
    </source>
</evidence>
<keyword evidence="4 10" id="KW-0812">Transmembrane</keyword>
<dbReference type="RefSeq" id="XP_012679345.1">
    <property type="nucleotide sequence ID" value="XM_012823891.3"/>
</dbReference>
<dbReference type="Pfam" id="PF02285">
    <property type="entry name" value="COX8"/>
    <property type="match status" value="1"/>
</dbReference>
<organism evidence="11 12">
    <name type="scientific">Clupea harengus</name>
    <name type="common">Atlantic herring</name>
    <dbReference type="NCBI Taxonomy" id="7950"/>
    <lineage>
        <taxon>Eukaryota</taxon>
        <taxon>Metazoa</taxon>
        <taxon>Chordata</taxon>
        <taxon>Craniata</taxon>
        <taxon>Vertebrata</taxon>
        <taxon>Euteleostomi</taxon>
        <taxon>Actinopterygii</taxon>
        <taxon>Neopterygii</taxon>
        <taxon>Teleostei</taxon>
        <taxon>Clupei</taxon>
        <taxon>Clupeiformes</taxon>
        <taxon>Clupeoidei</taxon>
        <taxon>Clupeidae</taxon>
        <taxon>Clupea</taxon>
    </lineage>
</organism>
<evidence type="ECO:0000256" key="8">
    <source>
        <dbReference type="ARBA" id="ARBA00023128"/>
    </source>
</evidence>
<comment type="similarity">
    <text evidence="3">Belongs to the cytochrome c oxidase VIII family.</text>
</comment>
<dbReference type="AlphaFoldDB" id="A0A6P3VRH7"/>